<dbReference type="NCBIfam" id="TIGR00611">
    <property type="entry name" value="recf"/>
    <property type="match status" value="1"/>
</dbReference>
<evidence type="ECO:0000256" key="4">
    <source>
        <dbReference type="ARBA" id="ARBA00022840"/>
    </source>
</evidence>
<dbReference type="SUPFAM" id="SSF52540">
    <property type="entry name" value="P-loop containing nucleoside triphosphate hydrolases"/>
    <property type="match status" value="1"/>
</dbReference>
<dbReference type="HAMAP" id="MF_00365">
    <property type="entry name" value="RecF"/>
    <property type="match status" value="1"/>
</dbReference>
<dbReference type="RefSeq" id="WP_188364351.1">
    <property type="nucleotide sequence ID" value="NZ_BAABJF010000032.1"/>
</dbReference>
<evidence type="ECO:0000313" key="9">
    <source>
        <dbReference type="Proteomes" id="UP000605253"/>
    </source>
</evidence>
<evidence type="ECO:0000313" key="8">
    <source>
        <dbReference type="EMBL" id="GGF88942.1"/>
    </source>
</evidence>
<reference evidence="8" key="1">
    <citation type="journal article" date="2014" name="Int. J. Syst. Evol. Microbiol.">
        <title>Complete genome sequence of Corynebacterium casei LMG S-19264T (=DSM 44701T), isolated from a smear-ripened cheese.</title>
        <authorList>
            <consortium name="US DOE Joint Genome Institute (JGI-PGF)"/>
            <person name="Walter F."/>
            <person name="Albersmeier A."/>
            <person name="Kalinowski J."/>
            <person name="Ruckert C."/>
        </authorList>
    </citation>
    <scope>NUCLEOTIDE SEQUENCE</scope>
    <source>
        <strain evidence="8">CGMCC 1.12181</strain>
    </source>
</reference>
<keyword evidence="4 6" id="KW-0067">ATP-binding</keyword>
<dbReference type="Gene3D" id="3.40.50.300">
    <property type="entry name" value="P-loop containing nucleotide triphosphate hydrolases"/>
    <property type="match status" value="1"/>
</dbReference>
<dbReference type="GO" id="GO:0000731">
    <property type="term" value="P:DNA synthesis involved in DNA repair"/>
    <property type="evidence" value="ECO:0007669"/>
    <property type="project" value="TreeGrafter"/>
</dbReference>
<evidence type="ECO:0000256" key="1">
    <source>
        <dbReference type="ARBA" id="ARBA00022490"/>
    </source>
</evidence>
<comment type="similarity">
    <text evidence="6">Belongs to the RecF family.</text>
</comment>
<keyword evidence="6" id="KW-0742">SOS response</keyword>
<reference evidence="8" key="2">
    <citation type="submission" date="2020-09" db="EMBL/GenBank/DDBJ databases">
        <authorList>
            <person name="Sun Q."/>
            <person name="Zhou Y."/>
        </authorList>
    </citation>
    <scope>NUCLEOTIDE SEQUENCE</scope>
    <source>
        <strain evidence="8">CGMCC 1.12181</strain>
    </source>
</reference>
<dbReference type="InterPro" id="IPR042174">
    <property type="entry name" value="RecF_2"/>
</dbReference>
<comment type="function">
    <text evidence="6">The RecF protein is involved in DNA metabolism; it is required for DNA replication and normal SOS inducibility. RecF binds preferentially to single-stranded, linear DNA. It also seems to bind ATP.</text>
</comment>
<accession>A0A917CHC3</accession>
<evidence type="ECO:0000256" key="2">
    <source>
        <dbReference type="ARBA" id="ARBA00022705"/>
    </source>
</evidence>
<dbReference type="GO" id="GO:0005524">
    <property type="term" value="F:ATP binding"/>
    <property type="evidence" value="ECO:0007669"/>
    <property type="project" value="UniProtKB-UniRule"/>
</dbReference>
<feature type="domain" description="RecF/RecN/SMC N-terminal" evidence="7">
    <location>
        <begin position="2"/>
        <end position="351"/>
    </location>
</feature>
<dbReference type="PANTHER" id="PTHR32182">
    <property type="entry name" value="DNA REPLICATION AND REPAIR PROTEIN RECF"/>
    <property type="match status" value="1"/>
</dbReference>
<proteinExistence type="inferred from homology"/>
<dbReference type="InterPro" id="IPR001238">
    <property type="entry name" value="DNA-binding_RecF"/>
</dbReference>
<keyword evidence="9" id="KW-1185">Reference proteome</keyword>
<dbReference type="InterPro" id="IPR003395">
    <property type="entry name" value="RecF/RecN/SMC_N"/>
</dbReference>
<dbReference type="AlphaFoldDB" id="A0A917CHC3"/>
<dbReference type="GO" id="GO:0009432">
    <property type="term" value="P:SOS response"/>
    <property type="evidence" value="ECO:0007669"/>
    <property type="project" value="UniProtKB-UniRule"/>
</dbReference>
<sequence>MYLQKLSIHNFRCYSSLDQTFDTATTLIDGPNGSGKTALIEAIYWQSTGRSFRHHKSTDLIKHQQDCLSIFSEYITVQENRFKLGVSYSKLNKKTIKCQGEMIHRQTDIAKQFPVIAIDPGCFLWLDHAPAFRRTFLDWLVFHVKPSYLNIWRKTQKVQQHLNKLLKHGKSAEIDVWQSQYVQLAELTHQARQEVFNELQNRFNRLVKYFLPGQSNLFLDYKKGWHEDNLLDVLISRQQVHLKQGYIDAGIHKADLLCRVNNQAAQVFLSRGQKKLLAILMYVIFIEIFETENHHPPVICLDDIDSELDQSTLQLLSDYLQQKNRQLFITTVDAGPVRGFFKNPKVFHVKQDPRKGSILSS</sequence>
<protein>
    <recommendedName>
        <fullName evidence="6">DNA replication and repair protein RecF</fullName>
    </recommendedName>
</protein>
<dbReference type="GO" id="GO:0003697">
    <property type="term" value="F:single-stranded DNA binding"/>
    <property type="evidence" value="ECO:0007669"/>
    <property type="project" value="UniProtKB-UniRule"/>
</dbReference>
<dbReference type="Gene3D" id="1.20.1050.90">
    <property type="entry name" value="RecF/RecN/SMC, N-terminal domain"/>
    <property type="match status" value="1"/>
</dbReference>
<evidence type="ECO:0000259" key="7">
    <source>
        <dbReference type="Pfam" id="PF02463"/>
    </source>
</evidence>
<dbReference type="Pfam" id="PF02463">
    <property type="entry name" value="SMC_N"/>
    <property type="match status" value="1"/>
</dbReference>
<evidence type="ECO:0000256" key="3">
    <source>
        <dbReference type="ARBA" id="ARBA00022741"/>
    </source>
</evidence>
<name>A0A917CHC3_9GAMM</name>
<dbReference type="Proteomes" id="UP000605253">
    <property type="component" value="Unassembled WGS sequence"/>
</dbReference>
<keyword evidence="6" id="KW-0227">DNA damage</keyword>
<dbReference type="GO" id="GO:0006260">
    <property type="term" value="P:DNA replication"/>
    <property type="evidence" value="ECO:0007669"/>
    <property type="project" value="UniProtKB-UniRule"/>
</dbReference>
<evidence type="ECO:0000256" key="5">
    <source>
        <dbReference type="ARBA" id="ARBA00023125"/>
    </source>
</evidence>
<dbReference type="InterPro" id="IPR027417">
    <property type="entry name" value="P-loop_NTPase"/>
</dbReference>
<comment type="subcellular location">
    <subcellularLocation>
        <location evidence="6">Cytoplasm</location>
    </subcellularLocation>
</comment>
<keyword evidence="6" id="KW-0234">DNA repair</keyword>
<keyword evidence="1 6" id="KW-0963">Cytoplasm</keyword>
<dbReference type="GO" id="GO:0005737">
    <property type="term" value="C:cytoplasm"/>
    <property type="evidence" value="ECO:0007669"/>
    <property type="project" value="UniProtKB-SubCell"/>
</dbReference>
<dbReference type="GO" id="GO:0006302">
    <property type="term" value="P:double-strand break repair"/>
    <property type="evidence" value="ECO:0007669"/>
    <property type="project" value="TreeGrafter"/>
</dbReference>
<dbReference type="PANTHER" id="PTHR32182:SF0">
    <property type="entry name" value="DNA REPLICATION AND REPAIR PROTEIN RECF"/>
    <property type="match status" value="1"/>
</dbReference>
<dbReference type="EMBL" id="BMEO01000002">
    <property type="protein sequence ID" value="GGF88942.1"/>
    <property type="molecule type" value="Genomic_DNA"/>
</dbReference>
<keyword evidence="3 6" id="KW-0547">Nucleotide-binding</keyword>
<feature type="binding site" evidence="6">
    <location>
        <begin position="30"/>
        <end position="37"/>
    </location>
    <ligand>
        <name>ATP</name>
        <dbReference type="ChEBI" id="CHEBI:30616"/>
    </ligand>
</feature>
<comment type="caution">
    <text evidence="8">The sequence shown here is derived from an EMBL/GenBank/DDBJ whole genome shotgun (WGS) entry which is preliminary data.</text>
</comment>
<keyword evidence="5 6" id="KW-0238">DNA-binding</keyword>
<gene>
    <name evidence="6 8" type="primary">recF</name>
    <name evidence="8" type="ORF">GCM10011365_07670</name>
</gene>
<organism evidence="8 9">
    <name type="scientific">Marinicella pacifica</name>
    <dbReference type="NCBI Taxonomy" id="1171543"/>
    <lineage>
        <taxon>Bacteria</taxon>
        <taxon>Pseudomonadati</taxon>
        <taxon>Pseudomonadota</taxon>
        <taxon>Gammaproteobacteria</taxon>
        <taxon>Lysobacterales</taxon>
        <taxon>Marinicellaceae</taxon>
        <taxon>Marinicella</taxon>
    </lineage>
</organism>
<evidence type="ECO:0000256" key="6">
    <source>
        <dbReference type="HAMAP-Rule" id="MF_00365"/>
    </source>
</evidence>
<keyword evidence="2 6" id="KW-0235">DNA replication</keyword>